<protein>
    <submittedName>
        <fullName evidence="2">Uncharacterized protein</fullName>
    </submittedName>
</protein>
<feature type="compositionally biased region" description="Low complexity" evidence="1">
    <location>
        <begin position="132"/>
        <end position="147"/>
    </location>
</feature>
<evidence type="ECO:0000313" key="2">
    <source>
        <dbReference type="EMBL" id="KAG1542206.1"/>
    </source>
</evidence>
<feature type="compositionally biased region" description="Low complexity" evidence="1">
    <location>
        <begin position="35"/>
        <end position="55"/>
    </location>
</feature>
<feature type="compositionally biased region" description="Pro residues" evidence="1">
    <location>
        <begin position="107"/>
        <end position="117"/>
    </location>
</feature>
<dbReference type="EMBL" id="JAANIU010006370">
    <property type="protein sequence ID" value="KAG1542206.1"/>
    <property type="molecule type" value="Genomic_DNA"/>
</dbReference>
<reference evidence="2 3" key="1">
    <citation type="journal article" date="2020" name="Microb. Genom.">
        <title>Genetic diversity of clinical and environmental Mucorales isolates obtained from an investigation of mucormycosis cases among solid organ transplant recipients.</title>
        <authorList>
            <person name="Nguyen M.H."/>
            <person name="Kaul D."/>
            <person name="Muto C."/>
            <person name="Cheng S.J."/>
            <person name="Richter R.A."/>
            <person name="Bruno V.M."/>
            <person name="Liu G."/>
            <person name="Beyhan S."/>
            <person name="Sundermann A.J."/>
            <person name="Mounaud S."/>
            <person name="Pasculle A.W."/>
            <person name="Nierman W.C."/>
            <person name="Driscoll E."/>
            <person name="Cumbie R."/>
            <person name="Clancy C.J."/>
            <person name="Dupont C.L."/>
        </authorList>
    </citation>
    <scope>NUCLEOTIDE SEQUENCE [LARGE SCALE GENOMIC DNA]</scope>
    <source>
        <strain evidence="2 3">GL24</strain>
    </source>
</reference>
<proteinExistence type="predicted"/>
<accession>A0A9P7C9I0</accession>
<evidence type="ECO:0000313" key="3">
    <source>
        <dbReference type="Proteomes" id="UP000740926"/>
    </source>
</evidence>
<organism evidence="2 3">
    <name type="scientific">Rhizopus delemar</name>
    <dbReference type="NCBI Taxonomy" id="936053"/>
    <lineage>
        <taxon>Eukaryota</taxon>
        <taxon>Fungi</taxon>
        <taxon>Fungi incertae sedis</taxon>
        <taxon>Mucoromycota</taxon>
        <taxon>Mucoromycotina</taxon>
        <taxon>Mucoromycetes</taxon>
        <taxon>Mucorales</taxon>
        <taxon>Mucorineae</taxon>
        <taxon>Rhizopodaceae</taxon>
        <taxon>Rhizopus</taxon>
    </lineage>
</organism>
<name>A0A9P7C9I0_9FUNG</name>
<keyword evidence="3" id="KW-1185">Reference proteome</keyword>
<sequence>MAAIESPAGARPGRAETPPADHWQRWAVEAVTHAPAAPAAVTAQGGTADAPSINSAPPPLPGPSALAEAGNNDQAPPASDSPYRVLIVEDDRAQALFAQSVLHGDQGPPPGPDPDGPAPARAGRHAPDRADPPATRPAAAADRIPQR</sequence>
<comment type="caution">
    <text evidence="2">The sequence shown here is derived from an EMBL/GenBank/DDBJ whole genome shotgun (WGS) entry which is preliminary data.</text>
</comment>
<evidence type="ECO:0000256" key="1">
    <source>
        <dbReference type="SAM" id="MobiDB-lite"/>
    </source>
</evidence>
<gene>
    <name evidence="2" type="ORF">G6F50_014133</name>
</gene>
<feature type="region of interest" description="Disordered" evidence="1">
    <location>
        <begin position="1"/>
        <end position="22"/>
    </location>
</feature>
<dbReference type="Proteomes" id="UP000740926">
    <property type="component" value="Unassembled WGS sequence"/>
</dbReference>
<dbReference type="AlphaFoldDB" id="A0A9P7C9I0"/>
<feature type="region of interest" description="Disordered" evidence="1">
    <location>
        <begin position="35"/>
        <end position="147"/>
    </location>
</feature>